<keyword evidence="1" id="KW-0472">Membrane</keyword>
<dbReference type="AlphaFoldDB" id="A0A059DVW4"/>
<feature type="signal peptide" evidence="2">
    <location>
        <begin position="1"/>
        <end position="23"/>
    </location>
</feature>
<sequence>MRLFRHLVSWALALFLVAMFIHANIHPLPNPPEGMVKFFDPPGENIVFQTIATNSGISLYEPTGRVVVGIIELIAALFLILPMTRRFGAFLSAGILGGAVAMHLSPWLGREVPVSLDPQNTSTDGGMLFMLAILMLVCSLLVMVVHPSAKDRG</sequence>
<feature type="transmembrane region" description="Helical" evidence="1">
    <location>
        <begin position="63"/>
        <end position="81"/>
    </location>
</feature>
<dbReference type="Proteomes" id="UP000024547">
    <property type="component" value="Unassembled WGS sequence"/>
</dbReference>
<dbReference type="EMBL" id="AWFH01000063">
    <property type="protein sequence ID" value="KCZ57867.1"/>
    <property type="molecule type" value="Genomic_DNA"/>
</dbReference>
<keyword evidence="4" id="KW-1185">Reference proteome</keyword>
<dbReference type="PATRIC" id="fig|1280948.3.peg.3496"/>
<dbReference type="eggNOG" id="ENOG5031B4T">
    <property type="taxonomic scope" value="Bacteria"/>
</dbReference>
<comment type="caution">
    <text evidence="3">The sequence shown here is derived from an EMBL/GenBank/DDBJ whole genome shotgun (WGS) entry which is preliminary data.</text>
</comment>
<name>A0A059DVW4_9PROT</name>
<keyword evidence="1" id="KW-0812">Transmembrane</keyword>
<proteinExistence type="predicted"/>
<dbReference type="RefSeq" id="WP_035555629.1">
    <property type="nucleotide sequence ID" value="NZ_AWFH01000063.1"/>
</dbReference>
<dbReference type="STRING" id="1280948.HY36_11870"/>
<feature type="chain" id="PRO_5001570687" description="DoxX family protein" evidence="2">
    <location>
        <begin position="24"/>
        <end position="153"/>
    </location>
</feature>
<gene>
    <name evidence="3" type="ORF">HY36_11870</name>
</gene>
<protein>
    <recommendedName>
        <fullName evidence="5">DoxX family protein</fullName>
    </recommendedName>
</protein>
<keyword evidence="2" id="KW-0732">Signal</keyword>
<feature type="transmembrane region" description="Helical" evidence="1">
    <location>
        <begin position="88"/>
        <end position="107"/>
    </location>
</feature>
<evidence type="ECO:0000313" key="4">
    <source>
        <dbReference type="Proteomes" id="UP000024547"/>
    </source>
</evidence>
<accession>A0A059DVW4</accession>
<evidence type="ECO:0000313" key="3">
    <source>
        <dbReference type="EMBL" id="KCZ57867.1"/>
    </source>
</evidence>
<evidence type="ECO:0000256" key="2">
    <source>
        <dbReference type="SAM" id="SignalP"/>
    </source>
</evidence>
<evidence type="ECO:0008006" key="5">
    <source>
        <dbReference type="Google" id="ProtNLM"/>
    </source>
</evidence>
<evidence type="ECO:0000256" key="1">
    <source>
        <dbReference type="SAM" id="Phobius"/>
    </source>
</evidence>
<feature type="transmembrane region" description="Helical" evidence="1">
    <location>
        <begin position="127"/>
        <end position="145"/>
    </location>
</feature>
<dbReference type="GeneID" id="92500171"/>
<reference evidence="3 4" key="1">
    <citation type="journal article" date="2014" name="Antonie Van Leeuwenhoek">
        <title>Hyphomonas beringensis sp. nov. and Hyphomonas chukchiensis sp. nov., isolated from surface seawater of the Bering Sea and Chukchi Sea.</title>
        <authorList>
            <person name="Li C."/>
            <person name="Lai Q."/>
            <person name="Li G."/>
            <person name="Dong C."/>
            <person name="Wang J."/>
            <person name="Liao Y."/>
            <person name="Shao Z."/>
        </authorList>
    </citation>
    <scope>NUCLEOTIDE SEQUENCE [LARGE SCALE GENOMIC DNA]</scope>
    <source>
        <strain evidence="3 4">22II1-22F38</strain>
    </source>
</reference>
<keyword evidence="1" id="KW-1133">Transmembrane helix</keyword>
<organism evidence="3 4">
    <name type="scientific">Hyphomonas atlantica</name>
    <dbReference type="NCBI Taxonomy" id="1280948"/>
    <lineage>
        <taxon>Bacteria</taxon>
        <taxon>Pseudomonadati</taxon>
        <taxon>Pseudomonadota</taxon>
        <taxon>Alphaproteobacteria</taxon>
        <taxon>Hyphomonadales</taxon>
        <taxon>Hyphomonadaceae</taxon>
        <taxon>Hyphomonas</taxon>
    </lineage>
</organism>